<dbReference type="GO" id="GO:0005795">
    <property type="term" value="C:Golgi stack"/>
    <property type="evidence" value="ECO:0007669"/>
    <property type="project" value="TreeGrafter"/>
</dbReference>
<dbReference type="PANTHER" id="PTHR12062:SF10">
    <property type="entry name" value="ALPHA-1,3-MANNOSYL-GLYCOPROTEIN 4-BETA-N-ACETYLGLUCOSAMINYLTRANSFERASE-LIKE PROTEIN MGAT4D"/>
    <property type="match status" value="1"/>
</dbReference>
<keyword evidence="2" id="KW-0328">Glycosyltransferase</keyword>
<evidence type="ECO:0000259" key="5">
    <source>
        <dbReference type="Pfam" id="PF23524"/>
    </source>
</evidence>
<feature type="non-terminal residue" evidence="6">
    <location>
        <position position="1"/>
    </location>
</feature>
<dbReference type="InterPro" id="IPR057279">
    <property type="entry name" value="MGAT4"/>
</dbReference>
<feature type="non-terminal residue" evidence="6">
    <location>
        <position position="411"/>
    </location>
</feature>
<name>A0A7K7RDT0_9PASS</name>
<dbReference type="PANTHER" id="PTHR12062">
    <property type="entry name" value="N-ACETYLGLUCOSAMINYLTRANSFERASE VI"/>
    <property type="match status" value="1"/>
</dbReference>
<dbReference type="InterPro" id="IPR056576">
    <property type="entry name" value="MGAT4_A/B/C_C"/>
</dbReference>
<evidence type="ECO:0000256" key="2">
    <source>
        <dbReference type="ARBA" id="ARBA00022676"/>
    </source>
</evidence>
<evidence type="ECO:0000313" key="6">
    <source>
        <dbReference type="EMBL" id="NWZ90237.1"/>
    </source>
</evidence>
<comment type="caution">
    <text evidence="6">The sequence shown here is derived from an EMBL/GenBank/DDBJ whole genome shotgun (WGS) entry which is preliminary data.</text>
</comment>
<dbReference type="GO" id="GO:0006487">
    <property type="term" value="P:protein N-linked glycosylation"/>
    <property type="evidence" value="ECO:0007669"/>
    <property type="project" value="TreeGrafter"/>
</dbReference>
<evidence type="ECO:0000313" key="7">
    <source>
        <dbReference type="Proteomes" id="UP000549091"/>
    </source>
</evidence>
<dbReference type="EMBL" id="VZSU01000160">
    <property type="protein sequence ID" value="NWZ90237.1"/>
    <property type="molecule type" value="Genomic_DNA"/>
</dbReference>
<keyword evidence="7" id="KW-1185">Reference proteome</keyword>
<accession>A0A7K7RDT0</accession>
<reference evidence="6 7" key="1">
    <citation type="submission" date="2019-09" db="EMBL/GenBank/DDBJ databases">
        <title>Bird 10,000 Genomes (B10K) Project - Family phase.</title>
        <authorList>
            <person name="Zhang G."/>
        </authorList>
    </citation>
    <scope>NUCLEOTIDE SEQUENCE [LARGE SCALE GENOMIC DNA]</scope>
    <source>
        <strain evidence="6">OUT-0053</strain>
        <tissue evidence="6">Muscle</tissue>
    </source>
</reference>
<protein>
    <submittedName>
        <fullName evidence="6">MGT4B acetylglucosaminyltransferase</fullName>
    </submittedName>
</protein>
<evidence type="ECO:0000256" key="3">
    <source>
        <dbReference type="ARBA" id="ARBA00022679"/>
    </source>
</evidence>
<dbReference type="AlphaFoldDB" id="A0A7K7RDT0"/>
<keyword evidence="3 6" id="KW-0808">Transferase</keyword>
<evidence type="ECO:0000259" key="4">
    <source>
        <dbReference type="Pfam" id="PF04666"/>
    </source>
</evidence>
<dbReference type="InterPro" id="IPR006759">
    <property type="entry name" value="Glyco_transf_54"/>
</dbReference>
<proteinExistence type="predicted"/>
<dbReference type="GO" id="GO:0008375">
    <property type="term" value="F:acetylglucosaminyltransferase activity"/>
    <property type="evidence" value="ECO:0007669"/>
    <property type="project" value="TreeGrafter"/>
</dbReference>
<evidence type="ECO:0000256" key="1">
    <source>
        <dbReference type="ARBA" id="ARBA00004922"/>
    </source>
</evidence>
<feature type="domain" description="MGAT4 A/B/C C-terminal" evidence="5">
    <location>
        <begin position="273"/>
        <end position="410"/>
    </location>
</feature>
<dbReference type="Pfam" id="PF04666">
    <property type="entry name" value="MGAT4_cons"/>
    <property type="match status" value="1"/>
</dbReference>
<gene>
    <name evidence="6" type="primary">Mgat4b_0</name>
    <name evidence="6" type="ORF">NESACU_R00329</name>
</gene>
<organism evidence="6 7">
    <name type="scientific">Nesospiza acunhae</name>
    <dbReference type="NCBI Taxonomy" id="381881"/>
    <lineage>
        <taxon>Eukaryota</taxon>
        <taxon>Metazoa</taxon>
        <taxon>Chordata</taxon>
        <taxon>Craniata</taxon>
        <taxon>Vertebrata</taxon>
        <taxon>Euteleostomi</taxon>
        <taxon>Archelosauria</taxon>
        <taxon>Archosauria</taxon>
        <taxon>Dinosauria</taxon>
        <taxon>Saurischia</taxon>
        <taxon>Theropoda</taxon>
        <taxon>Coelurosauria</taxon>
        <taxon>Aves</taxon>
        <taxon>Neognathae</taxon>
        <taxon>Neoaves</taxon>
        <taxon>Telluraves</taxon>
        <taxon>Australaves</taxon>
        <taxon>Passeriformes</taxon>
        <taxon>Thraupidae</taxon>
        <taxon>Nesospiza</taxon>
    </lineage>
</organism>
<feature type="domain" description="MGAT4 conserved region" evidence="4">
    <location>
        <begin position="2"/>
        <end position="259"/>
    </location>
</feature>
<dbReference type="GO" id="GO:0005783">
    <property type="term" value="C:endoplasmic reticulum"/>
    <property type="evidence" value="ECO:0007669"/>
    <property type="project" value="TreeGrafter"/>
</dbReference>
<dbReference type="Pfam" id="PF23524">
    <property type="entry name" value="MGAT4A_C"/>
    <property type="match status" value="1"/>
</dbReference>
<sequence length="411" mass="47151">IYYYLPHLREYEDAIFPNVIFGQQRTGVSLVMGIPTVKREKQNYLIDTLHSLLYQLSEEQKKDCVIIIFVAEVSGHGEDSLPSFPREVQSGVLEVVSPPASYYPDLSNLEKTLGDSEDRVRWRTKQNLDYSFLMLYAQPKGTFYLQVCPYYHIKSFAAQQSQDWMVLEFSQLGFIGKLFKSEDLPLIVEFFLMFYKDKPVDWLIDHLLWVKMCNPEKDATHCEKEKSKLRIRAKPSLFQHMGTFSSLAGKIQNLKDKDFGKILLHKAHNNPPAKVDTSLKIYEQYTLEKVYKGQDCFWALAPVAGDYIRFTFLNPLEVEKYLFRSGNMEHPGDKLFNTTVEVLPADKMLRKELVDNGSKFNYPATKDGYLKIGAFENGTAEGSISQAIGRIEAIRLSVSSDSPVWAILSEV</sequence>
<dbReference type="Proteomes" id="UP000549091">
    <property type="component" value="Unassembled WGS sequence"/>
</dbReference>
<comment type="pathway">
    <text evidence="1">Protein modification; protein glycosylation.</text>
</comment>
<dbReference type="GO" id="GO:0005793">
    <property type="term" value="C:endoplasmic reticulum-Golgi intermediate compartment"/>
    <property type="evidence" value="ECO:0007669"/>
    <property type="project" value="TreeGrafter"/>
</dbReference>